<dbReference type="SMART" id="SM01019">
    <property type="entry name" value="B3"/>
    <property type="match status" value="1"/>
</dbReference>
<dbReference type="Proteomes" id="UP001497512">
    <property type="component" value="Chromosome 13"/>
</dbReference>
<organism evidence="7 8">
    <name type="scientific">Sphagnum troendelagicum</name>
    <dbReference type="NCBI Taxonomy" id="128251"/>
    <lineage>
        <taxon>Eukaryota</taxon>
        <taxon>Viridiplantae</taxon>
        <taxon>Streptophyta</taxon>
        <taxon>Embryophyta</taxon>
        <taxon>Bryophyta</taxon>
        <taxon>Sphagnophytina</taxon>
        <taxon>Sphagnopsida</taxon>
        <taxon>Sphagnales</taxon>
        <taxon>Sphagnaceae</taxon>
        <taxon>Sphagnum</taxon>
    </lineage>
</organism>
<feature type="domain" description="TF-B3" evidence="6">
    <location>
        <begin position="139"/>
        <end position="231"/>
    </location>
</feature>
<keyword evidence="3" id="KW-0238">DNA-binding</keyword>
<accession>A0ABP0TNW7</accession>
<keyword evidence="1" id="KW-0677">Repeat</keyword>
<dbReference type="Gene3D" id="2.40.330.10">
    <property type="entry name" value="DNA-binding pseudobarrel domain"/>
    <property type="match status" value="1"/>
</dbReference>
<dbReference type="SUPFAM" id="SSF101936">
    <property type="entry name" value="DNA-binding pseudobarrel domain"/>
    <property type="match status" value="1"/>
</dbReference>
<dbReference type="PROSITE" id="PS50863">
    <property type="entry name" value="B3"/>
    <property type="match status" value="1"/>
</dbReference>
<dbReference type="Pfam" id="PF02362">
    <property type="entry name" value="B3"/>
    <property type="match status" value="1"/>
</dbReference>
<evidence type="ECO:0000256" key="4">
    <source>
        <dbReference type="ARBA" id="ARBA00023163"/>
    </source>
</evidence>
<reference evidence="7" key="1">
    <citation type="submission" date="2024-02" db="EMBL/GenBank/DDBJ databases">
        <authorList>
            <consortium name="ELIXIR-Norway"/>
            <consortium name="Elixir Norway"/>
        </authorList>
    </citation>
    <scope>NUCLEOTIDE SEQUENCE</scope>
</reference>
<evidence type="ECO:0000256" key="2">
    <source>
        <dbReference type="ARBA" id="ARBA00023015"/>
    </source>
</evidence>
<evidence type="ECO:0000313" key="8">
    <source>
        <dbReference type="Proteomes" id="UP001497512"/>
    </source>
</evidence>
<evidence type="ECO:0000256" key="3">
    <source>
        <dbReference type="ARBA" id="ARBA00023125"/>
    </source>
</evidence>
<evidence type="ECO:0000313" key="7">
    <source>
        <dbReference type="EMBL" id="CAK9200748.1"/>
    </source>
</evidence>
<protein>
    <recommendedName>
        <fullName evidence="6">TF-B3 domain-containing protein</fullName>
    </recommendedName>
</protein>
<sequence length="325" mass="35756">MVTRAGGSFAAVPAMVDASVKRGASEEKTRISNLMDAVMTASGGRTRISVFLDAVMKASEADDADVFSEECCISHVLSSDAKKNLERSKKKIYSEGSLVPNEKSIMAKVRVQQNCKAQEIQQQQQQQLIQSLCPPTFTKTVLAGSLAASHSSGIWIPLEFMKDHGHQIGNEAVLQDEHGMTWEVSVSRGSWSGLRAGWKKFADNHTMAVGDKIEFTLIADSVFAVRIISETNQKPISHISRICKDSHETVYKGISRKRSVRYVASRSSNKTSHGSAFEDEAESHNHQFHAGIVIGTSSNSCKRARSKRCWNYKQYSKEGSQAGIK</sequence>
<dbReference type="PANTHER" id="PTHR31674:SF62">
    <property type="entry name" value="B3 DOMAIN-CONTAINING PROTEIN REM14-RELATED"/>
    <property type="match status" value="1"/>
</dbReference>
<dbReference type="InterPro" id="IPR039218">
    <property type="entry name" value="REM_fam"/>
</dbReference>
<dbReference type="InterPro" id="IPR015300">
    <property type="entry name" value="DNA-bd_pseudobarrel_sf"/>
</dbReference>
<dbReference type="InterPro" id="IPR003340">
    <property type="entry name" value="B3_DNA-bd"/>
</dbReference>
<keyword evidence="2" id="KW-0805">Transcription regulation</keyword>
<evidence type="ECO:0000256" key="5">
    <source>
        <dbReference type="ARBA" id="ARBA00023242"/>
    </source>
</evidence>
<evidence type="ECO:0000259" key="6">
    <source>
        <dbReference type="PROSITE" id="PS50863"/>
    </source>
</evidence>
<evidence type="ECO:0000256" key="1">
    <source>
        <dbReference type="ARBA" id="ARBA00022737"/>
    </source>
</evidence>
<dbReference type="PANTHER" id="PTHR31674">
    <property type="entry name" value="B3 DOMAIN-CONTAINING PROTEIN REM-LIKE 3-RELATED"/>
    <property type="match status" value="1"/>
</dbReference>
<dbReference type="EMBL" id="OZ019905">
    <property type="protein sequence ID" value="CAK9200748.1"/>
    <property type="molecule type" value="Genomic_DNA"/>
</dbReference>
<proteinExistence type="predicted"/>
<keyword evidence="5" id="KW-0539">Nucleus</keyword>
<keyword evidence="4" id="KW-0804">Transcription</keyword>
<dbReference type="CDD" id="cd10017">
    <property type="entry name" value="B3_DNA"/>
    <property type="match status" value="1"/>
</dbReference>
<keyword evidence="8" id="KW-1185">Reference proteome</keyword>
<name>A0ABP0TNW7_9BRYO</name>
<gene>
    <name evidence="7" type="ORF">CSSPTR1EN2_LOCUS5562</name>
</gene>